<dbReference type="SUPFAM" id="SSF51261">
    <property type="entry name" value="Duplicated hybrid motif"/>
    <property type="match status" value="1"/>
</dbReference>
<proteinExistence type="predicted"/>
<dbReference type="GO" id="GO:0004222">
    <property type="term" value="F:metalloendopeptidase activity"/>
    <property type="evidence" value="ECO:0007669"/>
    <property type="project" value="TreeGrafter"/>
</dbReference>
<organism evidence="3 4">
    <name type="scientific">Ectobacillus ponti</name>
    <dbReference type="NCBI Taxonomy" id="2961894"/>
    <lineage>
        <taxon>Bacteria</taxon>
        <taxon>Bacillati</taxon>
        <taxon>Bacillota</taxon>
        <taxon>Bacilli</taxon>
        <taxon>Bacillales</taxon>
        <taxon>Bacillaceae</taxon>
        <taxon>Ectobacillus</taxon>
    </lineage>
</organism>
<accession>A0AA42BNC6</accession>
<keyword evidence="1" id="KW-1133">Transmembrane helix</keyword>
<dbReference type="CDD" id="cd12797">
    <property type="entry name" value="M23_peptidase"/>
    <property type="match status" value="1"/>
</dbReference>
<evidence type="ECO:0000313" key="3">
    <source>
        <dbReference type="EMBL" id="MCP8967316.1"/>
    </source>
</evidence>
<evidence type="ECO:0000256" key="1">
    <source>
        <dbReference type="SAM" id="Phobius"/>
    </source>
</evidence>
<gene>
    <name evidence="3" type="ORF">NK662_02025</name>
</gene>
<evidence type="ECO:0000313" key="4">
    <source>
        <dbReference type="Proteomes" id="UP001156102"/>
    </source>
</evidence>
<dbReference type="InterPro" id="IPR050570">
    <property type="entry name" value="Cell_wall_metabolism_enzyme"/>
</dbReference>
<dbReference type="AlphaFoldDB" id="A0AA42BNC6"/>
<dbReference type="InterPro" id="IPR016047">
    <property type="entry name" value="M23ase_b-sheet_dom"/>
</dbReference>
<dbReference type="Gene3D" id="2.70.70.10">
    <property type="entry name" value="Glucose Permease (Domain IIA)"/>
    <property type="match status" value="1"/>
</dbReference>
<sequence length="260" mass="28766">MRNKRVDEVRKRIAKRKAEQQRRTLPAAEEWLPALPEQTEFSYEVQEFESNMPELAEQAKGPTFRKEVFFFKVLCAASLVLGAGIVFKSNNPALSQARTAINQVMTEEFQFAAVSTWYEKQFGKPLTLLPAGADKKSTTADADYAIPASGKVLQGFSANGKGVFVQTNVNAPVGAIREGVAIFIGQKEGLGNTLIIQHADGSESWYGNLSDVSVKLYDYVKQKQKIAVVANSEDGKTGRFYFALRKGEKFVDPIPVISFE</sequence>
<comment type="caution">
    <text evidence="3">The sequence shown here is derived from an EMBL/GenBank/DDBJ whole genome shotgun (WGS) entry which is preliminary data.</text>
</comment>
<dbReference type="EMBL" id="JANCLT010000001">
    <property type="protein sequence ID" value="MCP8967316.1"/>
    <property type="molecule type" value="Genomic_DNA"/>
</dbReference>
<dbReference type="PANTHER" id="PTHR21666:SF274">
    <property type="entry name" value="STAGE IV SPORULATION PROTEIN FA"/>
    <property type="match status" value="1"/>
</dbReference>
<keyword evidence="1" id="KW-0472">Membrane</keyword>
<name>A0AA42BNC6_9BACI</name>
<keyword evidence="4" id="KW-1185">Reference proteome</keyword>
<reference evidence="3" key="1">
    <citation type="submission" date="2022-07" db="EMBL/GenBank/DDBJ databases">
        <authorList>
            <person name="Li W.-J."/>
            <person name="Deng Q.-Q."/>
        </authorList>
    </citation>
    <scope>NUCLEOTIDE SEQUENCE</scope>
    <source>
        <strain evidence="3">SYSU M60031</strain>
    </source>
</reference>
<keyword evidence="1" id="KW-0812">Transmembrane</keyword>
<protein>
    <submittedName>
        <fullName evidence="3">M23 family metallopeptidase</fullName>
    </submittedName>
</protein>
<dbReference type="Proteomes" id="UP001156102">
    <property type="component" value="Unassembled WGS sequence"/>
</dbReference>
<dbReference type="InterPro" id="IPR011055">
    <property type="entry name" value="Dup_hybrid_motif"/>
</dbReference>
<feature type="transmembrane region" description="Helical" evidence="1">
    <location>
        <begin position="69"/>
        <end position="87"/>
    </location>
</feature>
<dbReference type="PANTHER" id="PTHR21666">
    <property type="entry name" value="PEPTIDASE-RELATED"/>
    <property type="match status" value="1"/>
</dbReference>
<dbReference type="RefSeq" id="WP_254756835.1">
    <property type="nucleotide sequence ID" value="NZ_JANCLT010000001.1"/>
</dbReference>
<evidence type="ECO:0000259" key="2">
    <source>
        <dbReference type="Pfam" id="PF01551"/>
    </source>
</evidence>
<dbReference type="Pfam" id="PF01551">
    <property type="entry name" value="Peptidase_M23"/>
    <property type="match status" value="1"/>
</dbReference>
<feature type="domain" description="M23ase beta-sheet core" evidence="2">
    <location>
        <begin position="161"/>
        <end position="253"/>
    </location>
</feature>